<dbReference type="AlphaFoldDB" id="A0A645HPM0"/>
<gene>
    <name evidence="1" type="ORF">SDC9_184829</name>
</gene>
<dbReference type="EMBL" id="VSSQ01091898">
    <property type="protein sequence ID" value="MPN37313.1"/>
    <property type="molecule type" value="Genomic_DNA"/>
</dbReference>
<sequence>MINTGFNNCAECFGKSFLIDVMLILPNAYGLWFDFNQFRQRILDTSGNGNCATDGNIQLRQFFACQFGSRVHRGASLTGYQIGQL</sequence>
<proteinExistence type="predicted"/>
<name>A0A645HPM0_9ZZZZ</name>
<protein>
    <submittedName>
        <fullName evidence="1">Uncharacterized protein</fullName>
    </submittedName>
</protein>
<reference evidence="1" key="1">
    <citation type="submission" date="2019-08" db="EMBL/GenBank/DDBJ databases">
        <authorList>
            <person name="Kucharzyk K."/>
            <person name="Murdoch R.W."/>
            <person name="Higgins S."/>
            <person name="Loffler F."/>
        </authorList>
    </citation>
    <scope>NUCLEOTIDE SEQUENCE</scope>
</reference>
<evidence type="ECO:0000313" key="1">
    <source>
        <dbReference type="EMBL" id="MPN37313.1"/>
    </source>
</evidence>
<organism evidence="1">
    <name type="scientific">bioreactor metagenome</name>
    <dbReference type="NCBI Taxonomy" id="1076179"/>
    <lineage>
        <taxon>unclassified sequences</taxon>
        <taxon>metagenomes</taxon>
        <taxon>ecological metagenomes</taxon>
    </lineage>
</organism>
<accession>A0A645HPM0</accession>
<comment type="caution">
    <text evidence="1">The sequence shown here is derived from an EMBL/GenBank/DDBJ whole genome shotgun (WGS) entry which is preliminary data.</text>
</comment>